<gene>
    <name evidence="2" type="ORF">EXIGLDRAFT_784709</name>
</gene>
<dbReference type="Proteomes" id="UP000077266">
    <property type="component" value="Unassembled WGS sequence"/>
</dbReference>
<name>A0A166MB92_EXIGL</name>
<sequence length="185" mass="20128">MAFWLRYDLTEAALPDVTLRKSSDHFATILLRFQPGNLPRSPSHNILTEADAVTEDMPPDTLPSPTDVVCDVDETVRGPDPRNGDASIFAGIVFGVAIEFGGMMLPLKGMFAEPWLLASNTPSDWSERKAITEAIDVMIAFMDLWTPKGAEVDAFVNAHIPAGSEDDNIPTSRSESGQYEVASSD</sequence>
<keyword evidence="3" id="KW-1185">Reference proteome</keyword>
<accession>A0A166MB92</accession>
<feature type="compositionally biased region" description="Polar residues" evidence="1">
    <location>
        <begin position="169"/>
        <end position="185"/>
    </location>
</feature>
<evidence type="ECO:0000256" key="1">
    <source>
        <dbReference type="SAM" id="MobiDB-lite"/>
    </source>
</evidence>
<feature type="region of interest" description="Disordered" evidence="1">
    <location>
        <begin position="163"/>
        <end position="185"/>
    </location>
</feature>
<protein>
    <submittedName>
        <fullName evidence="2">Uncharacterized protein</fullName>
    </submittedName>
</protein>
<reference evidence="2 3" key="1">
    <citation type="journal article" date="2016" name="Mol. Biol. Evol.">
        <title>Comparative Genomics of Early-Diverging Mushroom-Forming Fungi Provides Insights into the Origins of Lignocellulose Decay Capabilities.</title>
        <authorList>
            <person name="Nagy L.G."/>
            <person name="Riley R."/>
            <person name="Tritt A."/>
            <person name="Adam C."/>
            <person name="Daum C."/>
            <person name="Floudas D."/>
            <person name="Sun H."/>
            <person name="Yadav J.S."/>
            <person name="Pangilinan J."/>
            <person name="Larsson K.H."/>
            <person name="Matsuura K."/>
            <person name="Barry K."/>
            <person name="Labutti K."/>
            <person name="Kuo R."/>
            <person name="Ohm R.A."/>
            <person name="Bhattacharya S.S."/>
            <person name="Shirouzu T."/>
            <person name="Yoshinaga Y."/>
            <person name="Martin F.M."/>
            <person name="Grigoriev I.V."/>
            <person name="Hibbett D.S."/>
        </authorList>
    </citation>
    <scope>NUCLEOTIDE SEQUENCE [LARGE SCALE GENOMIC DNA]</scope>
    <source>
        <strain evidence="2 3">HHB12029</strain>
    </source>
</reference>
<dbReference type="EMBL" id="KV427479">
    <property type="protein sequence ID" value="KZV77845.1"/>
    <property type="molecule type" value="Genomic_DNA"/>
</dbReference>
<dbReference type="InParanoid" id="A0A166MB92"/>
<proteinExistence type="predicted"/>
<organism evidence="2 3">
    <name type="scientific">Exidia glandulosa HHB12029</name>
    <dbReference type="NCBI Taxonomy" id="1314781"/>
    <lineage>
        <taxon>Eukaryota</taxon>
        <taxon>Fungi</taxon>
        <taxon>Dikarya</taxon>
        <taxon>Basidiomycota</taxon>
        <taxon>Agaricomycotina</taxon>
        <taxon>Agaricomycetes</taxon>
        <taxon>Auriculariales</taxon>
        <taxon>Exidiaceae</taxon>
        <taxon>Exidia</taxon>
    </lineage>
</organism>
<evidence type="ECO:0000313" key="3">
    <source>
        <dbReference type="Proteomes" id="UP000077266"/>
    </source>
</evidence>
<dbReference type="AlphaFoldDB" id="A0A166MB92"/>
<evidence type="ECO:0000313" key="2">
    <source>
        <dbReference type="EMBL" id="KZV77845.1"/>
    </source>
</evidence>